<name>A0A3N0J1Q4_9ACTN</name>
<dbReference type="Gene3D" id="1.10.1220.10">
    <property type="entry name" value="Met repressor-like"/>
    <property type="match status" value="1"/>
</dbReference>
<dbReference type="InterPro" id="IPR013321">
    <property type="entry name" value="Arc_rbn_hlx_hlx"/>
</dbReference>
<keyword evidence="4" id="KW-1185">Reference proteome</keyword>
<reference evidence="2 4" key="1">
    <citation type="journal article" date="2018" name="Elife">
        <title>Discovery and characterization of a prevalent human gut bacterial enzyme sufficient for the inactivation of a family of plant toxins.</title>
        <authorList>
            <person name="Koppel N."/>
            <person name="Bisanz J.E."/>
            <person name="Pandelia M.E."/>
            <person name="Turnbaugh P.J."/>
            <person name="Balskus E.P."/>
        </authorList>
    </citation>
    <scope>NUCLEOTIDE SEQUENCE [LARGE SCALE GENOMIC DNA]</scope>
    <source>
        <strain evidence="2 4">DSM 16107</strain>
    </source>
</reference>
<evidence type="ECO:0000256" key="1">
    <source>
        <dbReference type="SAM" id="MobiDB-lite"/>
    </source>
</evidence>
<reference evidence="3" key="3">
    <citation type="journal article" date="2019" name="Microbiol. Resour. Announc.">
        <title>Draft Genome Sequences of Type Strains of Gordonibacter faecihominis, Paraeggerthella hongkongensis, Parvibacter caecicola,Slackia equolifaciens, Slackia faecicanis, and Slackia isoflavoniconvertens.</title>
        <authorList>
            <person name="Danylec N."/>
            <person name="Stoll D.A."/>
            <person name="Dotsch A."/>
            <person name="Huch M."/>
        </authorList>
    </citation>
    <scope>NUCLEOTIDE SEQUENCE</scope>
    <source>
        <strain evidence="3">DSM 16107</strain>
    </source>
</reference>
<accession>A0A3N0J1Q4</accession>
<dbReference type="EMBL" id="QICC01000003">
    <property type="protein sequence ID" value="RNM43115.1"/>
    <property type="molecule type" value="Genomic_DNA"/>
</dbReference>
<feature type="region of interest" description="Disordered" evidence="1">
    <location>
        <begin position="1"/>
        <end position="30"/>
    </location>
</feature>
<reference evidence="5" key="2">
    <citation type="submission" date="2018-05" db="EMBL/GenBank/DDBJ databases">
        <title>Genome Sequencing of selected type strains of the family Eggerthellaceae.</title>
        <authorList>
            <person name="Danylec N."/>
            <person name="Stoll D.A."/>
            <person name="Doetsch A."/>
            <person name="Huch M."/>
        </authorList>
    </citation>
    <scope>NUCLEOTIDE SEQUENCE [LARGE SCALE GENOMIC DNA]</scope>
    <source>
        <strain evidence="5">DSM 16107</strain>
    </source>
</reference>
<dbReference type="AlphaFoldDB" id="A0A3N0J1Q4"/>
<organism evidence="3 5">
    <name type="scientific">Eggerthella sinensis</name>
    <dbReference type="NCBI Taxonomy" id="242230"/>
    <lineage>
        <taxon>Bacteria</taxon>
        <taxon>Bacillati</taxon>
        <taxon>Actinomycetota</taxon>
        <taxon>Coriobacteriia</taxon>
        <taxon>Eggerthellales</taxon>
        <taxon>Eggerthellaceae</taxon>
        <taxon>Eggerthella</taxon>
    </lineage>
</organism>
<evidence type="ECO:0000313" key="2">
    <source>
        <dbReference type="EMBL" id="RDB69094.1"/>
    </source>
</evidence>
<dbReference type="OrthoDB" id="3197269at2"/>
<protein>
    <recommendedName>
        <fullName evidence="6">RelB/DinJ family addiction module antitoxin</fullName>
    </recommendedName>
</protein>
<evidence type="ECO:0000313" key="4">
    <source>
        <dbReference type="Proteomes" id="UP000253817"/>
    </source>
</evidence>
<dbReference type="EMBL" id="PPTT01000011">
    <property type="protein sequence ID" value="RDB69094.1"/>
    <property type="molecule type" value="Genomic_DNA"/>
</dbReference>
<dbReference type="GO" id="GO:0006355">
    <property type="term" value="P:regulation of DNA-templated transcription"/>
    <property type="evidence" value="ECO:0007669"/>
    <property type="project" value="InterPro"/>
</dbReference>
<comment type="caution">
    <text evidence="3">The sequence shown here is derived from an EMBL/GenBank/DDBJ whole genome shotgun (WGS) entry which is preliminary data.</text>
</comment>
<evidence type="ECO:0000313" key="5">
    <source>
        <dbReference type="Proteomes" id="UP000270112"/>
    </source>
</evidence>
<dbReference type="RefSeq" id="WP_114546119.1">
    <property type="nucleotide sequence ID" value="NZ_PPTT01000011.1"/>
</dbReference>
<proteinExistence type="predicted"/>
<evidence type="ECO:0000313" key="3">
    <source>
        <dbReference type="EMBL" id="RNM43115.1"/>
    </source>
</evidence>
<sequence>MAIATKHKATPSSHENTFEAAGAKRARQEKLVRPDTIVTARVPVEIKEQGDAVLRRIGSTPTELINAAYRYVIENGELPKTDSPLDEVAVRRRTLTSEQKANIKARIDRMTLKAPASWSGKTFDELREEAMREKYPEYF</sequence>
<dbReference type="Proteomes" id="UP000270112">
    <property type="component" value="Unassembled WGS sequence"/>
</dbReference>
<dbReference type="Proteomes" id="UP000253817">
    <property type="component" value="Unassembled WGS sequence"/>
</dbReference>
<evidence type="ECO:0008006" key="6">
    <source>
        <dbReference type="Google" id="ProtNLM"/>
    </source>
</evidence>
<gene>
    <name evidence="2" type="ORF">C1876_07605</name>
    <name evidence="3" type="ORF">DMP09_01315</name>
</gene>